<dbReference type="RefSeq" id="WP_263744091.1">
    <property type="nucleotide sequence ID" value="NZ_JAOWRF010000046.1"/>
</dbReference>
<reference evidence="1 2" key="1">
    <citation type="submission" date="2022-10" db="EMBL/GenBank/DDBJ databases">
        <title>Identification of biosynthetic pathway for the production of the potent trypsin inhibitor radiosumin.</title>
        <authorList>
            <person name="Fewer D.P."/>
            <person name="Delbaje E."/>
            <person name="Ouyang X."/>
            <person name="Agostino P.D."/>
            <person name="Wahlsten M."/>
            <person name="Jokela J."/>
            <person name="Permi P."/>
            <person name="Haapaniemi E."/>
            <person name="Koistinen H."/>
        </authorList>
    </citation>
    <scope>NUCLEOTIDE SEQUENCE [LARGE SCALE GENOMIC DNA]</scope>
    <source>
        <strain evidence="1 2">NIES-515</strain>
    </source>
</reference>
<comment type="caution">
    <text evidence="1">The sequence shown here is derived from an EMBL/GenBank/DDBJ whole genome shotgun (WGS) entry which is preliminary data.</text>
</comment>
<keyword evidence="2" id="KW-1185">Reference proteome</keyword>
<protein>
    <submittedName>
        <fullName evidence="1">Uncharacterized protein</fullName>
    </submittedName>
</protein>
<proteinExistence type="predicted"/>
<sequence>MATNRYKFIIELLLLKLGHRLQAKEIKEKLKFLIEQASSLDPNLARRLDEINRWVKDIKVGSLTAKPFVLAFLLEVIADSTVWLVIQSLPTEEEQQAKFAQMTPTERYWYQYLFPKWLNETDPKFGIWRQKLMAGEFNQADNDIIKLIAKDIVRREGSFWQRYIADLSMATDLIISNSQQKPLCIQVTSVSEELNQHKYQYWKNTLVLWEIERGLFFSYNPAEVNFINELVNVALFNSAYLSGGKYLKFY</sequence>
<evidence type="ECO:0000313" key="2">
    <source>
        <dbReference type="Proteomes" id="UP001526143"/>
    </source>
</evidence>
<organism evidence="1 2">
    <name type="scientific">Plectonema radiosum NIES-515</name>
    <dbReference type="NCBI Taxonomy" id="2986073"/>
    <lineage>
        <taxon>Bacteria</taxon>
        <taxon>Bacillati</taxon>
        <taxon>Cyanobacteriota</taxon>
        <taxon>Cyanophyceae</taxon>
        <taxon>Oscillatoriophycideae</taxon>
        <taxon>Oscillatoriales</taxon>
        <taxon>Microcoleaceae</taxon>
        <taxon>Plectonema</taxon>
    </lineage>
</organism>
<dbReference type="Proteomes" id="UP001526143">
    <property type="component" value="Unassembled WGS sequence"/>
</dbReference>
<name>A0ABT3ATX3_9CYAN</name>
<accession>A0ABT3ATX3</accession>
<dbReference type="EMBL" id="JAOWRF010000046">
    <property type="protein sequence ID" value="MCV3212579.1"/>
    <property type="molecule type" value="Genomic_DNA"/>
</dbReference>
<gene>
    <name evidence="1" type="ORF">OGM63_03370</name>
</gene>
<evidence type="ECO:0000313" key="1">
    <source>
        <dbReference type="EMBL" id="MCV3212579.1"/>
    </source>
</evidence>